<dbReference type="Pfam" id="PF00106">
    <property type="entry name" value="adh_short"/>
    <property type="match status" value="1"/>
</dbReference>
<gene>
    <name evidence="1" type="ORF">METZ01_LOCUS90355</name>
</gene>
<dbReference type="GO" id="GO:0016616">
    <property type="term" value="F:oxidoreductase activity, acting on the CH-OH group of donors, NAD or NADP as acceptor"/>
    <property type="evidence" value="ECO:0007669"/>
    <property type="project" value="TreeGrafter"/>
</dbReference>
<dbReference type="InterPro" id="IPR002347">
    <property type="entry name" value="SDR_fam"/>
</dbReference>
<protein>
    <recommendedName>
        <fullName evidence="2">Short-chain dehydrogenase/reductase SDR</fullName>
    </recommendedName>
</protein>
<name>A0A381VBY2_9ZZZZ</name>
<dbReference type="PRINTS" id="PR00081">
    <property type="entry name" value="GDHRDH"/>
</dbReference>
<dbReference type="PANTHER" id="PTHR45458">
    <property type="entry name" value="SHORT-CHAIN DEHYDROGENASE/REDUCTASE SDR"/>
    <property type="match status" value="1"/>
</dbReference>
<dbReference type="InterPro" id="IPR036291">
    <property type="entry name" value="NAD(P)-bd_dom_sf"/>
</dbReference>
<dbReference type="AlphaFoldDB" id="A0A381VBY2"/>
<dbReference type="SUPFAM" id="SSF51735">
    <property type="entry name" value="NAD(P)-binding Rossmann-fold domains"/>
    <property type="match status" value="1"/>
</dbReference>
<dbReference type="EMBL" id="UINC01008326">
    <property type="protein sequence ID" value="SVA37501.1"/>
    <property type="molecule type" value="Genomic_DNA"/>
</dbReference>
<sequence>MIEAFTEHVAASRHKKIVSITSGAGSVSGDQVSTGGAFYSISKAALNMAMRKAGAALGERGIMVVLIAPGLVTTDMLRQNRPNLVPRANSPAESVAGMAAVIARIDESHNKQIMNYNGSIVAW</sequence>
<evidence type="ECO:0000313" key="1">
    <source>
        <dbReference type="EMBL" id="SVA37501.1"/>
    </source>
</evidence>
<accession>A0A381VBY2</accession>
<dbReference type="InterPro" id="IPR052184">
    <property type="entry name" value="SDR_enzymes"/>
</dbReference>
<proteinExistence type="predicted"/>
<organism evidence="1">
    <name type="scientific">marine metagenome</name>
    <dbReference type="NCBI Taxonomy" id="408172"/>
    <lineage>
        <taxon>unclassified sequences</taxon>
        <taxon>metagenomes</taxon>
        <taxon>ecological metagenomes</taxon>
    </lineage>
</organism>
<dbReference type="Gene3D" id="3.40.50.720">
    <property type="entry name" value="NAD(P)-binding Rossmann-like Domain"/>
    <property type="match status" value="1"/>
</dbReference>
<evidence type="ECO:0008006" key="2">
    <source>
        <dbReference type="Google" id="ProtNLM"/>
    </source>
</evidence>
<reference evidence="1" key="1">
    <citation type="submission" date="2018-05" db="EMBL/GenBank/DDBJ databases">
        <authorList>
            <person name="Lanie J.A."/>
            <person name="Ng W.-L."/>
            <person name="Kazmierczak K.M."/>
            <person name="Andrzejewski T.M."/>
            <person name="Davidsen T.M."/>
            <person name="Wayne K.J."/>
            <person name="Tettelin H."/>
            <person name="Glass J.I."/>
            <person name="Rusch D."/>
            <person name="Podicherti R."/>
            <person name="Tsui H.-C.T."/>
            <person name="Winkler M.E."/>
        </authorList>
    </citation>
    <scope>NUCLEOTIDE SEQUENCE</scope>
</reference>
<dbReference type="PANTHER" id="PTHR45458:SF1">
    <property type="entry name" value="SHORT CHAIN DEHYDROGENASE"/>
    <property type="match status" value="1"/>
</dbReference>